<dbReference type="EMBL" id="FNCJ01000037">
    <property type="protein sequence ID" value="SDI83521.1"/>
    <property type="molecule type" value="Genomic_DNA"/>
</dbReference>
<evidence type="ECO:0000259" key="1">
    <source>
        <dbReference type="Pfam" id="PF18734"/>
    </source>
</evidence>
<dbReference type="Pfam" id="PF18734">
    <property type="entry name" value="HEPN_AbiU2"/>
    <property type="match status" value="1"/>
</dbReference>
<feature type="domain" description="HEPN AbiU2-like" evidence="1">
    <location>
        <begin position="14"/>
        <end position="200"/>
    </location>
</feature>
<reference evidence="2 3" key="1">
    <citation type="submission" date="2016-10" db="EMBL/GenBank/DDBJ databases">
        <authorList>
            <person name="de Groot N.N."/>
        </authorList>
    </citation>
    <scope>NUCLEOTIDE SEQUENCE [LARGE SCALE GENOMIC DNA]</scope>
    <source>
        <strain evidence="2 3">LMG 2247</strain>
    </source>
</reference>
<dbReference type="RefSeq" id="WP_244896714.1">
    <property type="nucleotide sequence ID" value="NZ_FNCJ01000037.1"/>
</dbReference>
<sequence>MDFDEELEQMKVAVKAAEDEIMQAVMFHESWKPTAYDEELQVRMGNSYATHTFHIVRHALRREMLLALMRIWDTNKQALRMSAIADKLRNDEFFDDLVAVRAKSRGSSTIDMREALESKRDKVIELVRKYSENGDGFAVFQRVKTLRHEQLAHRQIGPTKMKPTNADGANVPDKEIEVFHNDTAEIVRLLLSVVHATAFDIASDGAGVYEHHAKFFWAAARGERTEGHPNYMPPA</sequence>
<protein>
    <recommendedName>
        <fullName evidence="1">HEPN AbiU2-like domain-containing protein</fullName>
    </recommendedName>
</protein>
<evidence type="ECO:0000313" key="3">
    <source>
        <dbReference type="Proteomes" id="UP000199706"/>
    </source>
</evidence>
<dbReference type="InterPro" id="IPR040704">
    <property type="entry name" value="HEPN_AbiU2"/>
</dbReference>
<name>A0A1G8NTC0_9BURK</name>
<organism evidence="2 3">
    <name type="scientific">Paraburkholderia phenazinium</name>
    <dbReference type="NCBI Taxonomy" id="60549"/>
    <lineage>
        <taxon>Bacteria</taxon>
        <taxon>Pseudomonadati</taxon>
        <taxon>Pseudomonadota</taxon>
        <taxon>Betaproteobacteria</taxon>
        <taxon>Burkholderiales</taxon>
        <taxon>Burkholderiaceae</taxon>
        <taxon>Paraburkholderia</taxon>
    </lineage>
</organism>
<dbReference type="Proteomes" id="UP000199706">
    <property type="component" value="Unassembled WGS sequence"/>
</dbReference>
<proteinExistence type="predicted"/>
<accession>A0A1G8NTC0</accession>
<gene>
    <name evidence="2" type="ORF">SAMN05216466_13722</name>
</gene>
<evidence type="ECO:0000313" key="2">
    <source>
        <dbReference type="EMBL" id="SDI83521.1"/>
    </source>
</evidence>
<dbReference type="AlphaFoldDB" id="A0A1G8NTC0"/>